<reference evidence="2" key="2">
    <citation type="submission" date="2021-03" db="UniProtKB">
        <authorList>
            <consortium name="EnsemblPlants"/>
        </authorList>
    </citation>
    <scope>IDENTIFICATION</scope>
</reference>
<evidence type="ECO:0000256" key="1">
    <source>
        <dbReference type="SAM" id="MobiDB-lite"/>
    </source>
</evidence>
<keyword evidence="3" id="KW-1185">Reference proteome</keyword>
<dbReference type="EnsemblPlants" id="evm.model.01.2581">
    <property type="protein sequence ID" value="cds.evm.model.01.2581"/>
    <property type="gene ID" value="evm.TU.01.2581"/>
</dbReference>
<name>A0A803NLR6_CANSA</name>
<feature type="region of interest" description="Disordered" evidence="1">
    <location>
        <begin position="1"/>
        <end position="46"/>
    </location>
</feature>
<sequence length="130" mass="14363">MATDPNAQNPANSRNPPVSDLSTQNTSTIGVWENSLGSRVPPTSGTQVTIDDDSELRNFGEVVAQIQSHTNTLHLDQADTRAAMNEAFAQQKKDFPRMQLPVHLEDLVGVKQLLNEPLKDYISRFMTEAT</sequence>
<proteinExistence type="predicted"/>
<evidence type="ECO:0000313" key="3">
    <source>
        <dbReference type="Proteomes" id="UP000596661"/>
    </source>
</evidence>
<accession>A0A803NLR6</accession>
<reference evidence="2" key="1">
    <citation type="submission" date="2018-11" db="EMBL/GenBank/DDBJ databases">
        <authorList>
            <person name="Grassa J C."/>
        </authorList>
    </citation>
    <scope>NUCLEOTIDE SEQUENCE [LARGE SCALE GENOMIC DNA]</scope>
</reference>
<dbReference type="Proteomes" id="UP000596661">
    <property type="component" value="Chromosome 1"/>
</dbReference>
<protein>
    <submittedName>
        <fullName evidence="2">Uncharacterized protein</fullName>
    </submittedName>
</protein>
<evidence type="ECO:0000313" key="2">
    <source>
        <dbReference type="EnsemblPlants" id="cds.evm.model.01.2581"/>
    </source>
</evidence>
<organism evidence="2 3">
    <name type="scientific">Cannabis sativa</name>
    <name type="common">Hemp</name>
    <name type="synonym">Marijuana</name>
    <dbReference type="NCBI Taxonomy" id="3483"/>
    <lineage>
        <taxon>Eukaryota</taxon>
        <taxon>Viridiplantae</taxon>
        <taxon>Streptophyta</taxon>
        <taxon>Embryophyta</taxon>
        <taxon>Tracheophyta</taxon>
        <taxon>Spermatophyta</taxon>
        <taxon>Magnoliopsida</taxon>
        <taxon>eudicotyledons</taxon>
        <taxon>Gunneridae</taxon>
        <taxon>Pentapetalae</taxon>
        <taxon>rosids</taxon>
        <taxon>fabids</taxon>
        <taxon>Rosales</taxon>
        <taxon>Cannabaceae</taxon>
        <taxon>Cannabis</taxon>
    </lineage>
</organism>
<dbReference type="AlphaFoldDB" id="A0A803NLR6"/>
<dbReference type="EMBL" id="UZAU01000073">
    <property type="status" value="NOT_ANNOTATED_CDS"/>
    <property type="molecule type" value="Genomic_DNA"/>
</dbReference>
<dbReference type="Gramene" id="evm.model.01.2581">
    <property type="protein sequence ID" value="cds.evm.model.01.2581"/>
    <property type="gene ID" value="evm.TU.01.2581"/>
</dbReference>